<protein>
    <submittedName>
        <fullName evidence="2 4">Uncharacterized protein</fullName>
    </submittedName>
</protein>
<name>A0A0N5CR04_THECL</name>
<keyword evidence="3" id="KW-1185">Reference proteome</keyword>
<accession>A0A0N5CR04</accession>
<evidence type="ECO:0000313" key="3">
    <source>
        <dbReference type="Proteomes" id="UP000276776"/>
    </source>
</evidence>
<organism evidence="4">
    <name type="scientific">Thelazia callipaeda</name>
    <name type="common">Oriental eyeworm</name>
    <name type="synonym">Parasitic nematode</name>
    <dbReference type="NCBI Taxonomy" id="103827"/>
    <lineage>
        <taxon>Eukaryota</taxon>
        <taxon>Metazoa</taxon>
        <taxon>Ecdysozoa</taxon>
        <taxon>Nematoda</taxon>
        <taxon>Chromadorea</taxon>
        <taxon>Rhabditida</taxon>
        <taxon>Spirurina</taxon>
        <taxon>Spiruromorpha</taxon>
        <taxon>Thelazioidea</taxon>
        <taxon>Thelaziidae</taxon>
        <taxon>Thelazia</taxon>
    </lineage>
</organism>
<sequence>MGGLHTSGEECDRAKHDGENHGCENHDGENHDGGNHDGENHDGENDGCENHDGENHDGENHDGGNHDGENYDGRNHDGENHDSENHNAENHDSENYNGEKHDGGKHGEEHDGEKRKIPHQPQVVIETKTKTVRSAIRNSLEVREDNDQNNDKKVVESVRALADSFAMSEGNEEVPESSGQFATCGSTIGPYSDTLLLDSTVSLPAISEAIPDTRPPKKASSLDGNVMDQEFKKQFASL</sequence>
<dbReference type="Proteomes" id="UP000276776">
    <property type="component" value="Unassembled WGS sequence"/>
</dbReference>
<dbReference type="EMBL" id="UYYF01000611">
    <property type="protein sequence ID" value="VDM98738.1"/>
    <property type="molecule type" value="Genomic_DNA"/>
</dbReference>
<reference evidence="2 3" key="2">
    <citation type="submission" date="2018-11" db="EMBL/GenBank/DDBJ databases">
        <authorList>
            <consortium name="Pathogen Informatics"/>
        </authorList>
    </citation>
    <scope>NUCLEOTIDE SEQUENCE [LARGE SCALE GENOMIC DNA]</scope>
</reference>
<feature type="compositionally biased region" description="Basic and acidic residues" evidence="1">
    <location>
        <begin position="7"/>
        <end position="115"/>
    </location>
</feature>
<feature type="region of interest" description="Disordered" evidence="1">
    <location>
        <begin position="1"/>
        <end position="130"/>
    </location>
</feature>
<proteinExistence type="predicted"/>
<dbReference type="STRING" id="103827.A0A0N5CR04"/>
<evidence type="ECO:0000256" key="1">
    <source>
        <dbReference type="SAM" id="MobiDB-lite"/>
    </source>
</evidence>
<dbReference type="WBParaSite" id="TCLT_0000265401-mRNA-1">
    <property type="protein sequence ID" value="TCLT_0000265401-mRNA-1"/>
    <property type="gene ID" value="TCLT_0000265401"/>
</dbReference>
<dbReference type="AlphaFoldDB" id="A0A0N5CR04"/>
<evidence type="ECO:0000313" key="4">
    <source>
        <dbReference type="WBParaSite" id="TCLT_0000265401-mRNA-1"/>
    </source>
</evidence>
<gene>
    <name evidence="2" type="ORF">TCLT_LOCUS2655</name>
</gene>
<evidence type="ECO:0000313" key="2">
    <source>
        <dbReference type="EMBL" id="VDM98738.1"/>
    </source>
</evidence>
<reference evidence="4" key="1">
    <citation type="submission" date="2017-02" db="UniProtKB">
        <authorList>
            <consortium name="WormBaseParasite"/>
        </authorList>
    </citation>
    <scope>IDENTIFICATION</scope>
</reference>